<dbReference type="OrthoDB" id="713594at2759"/>
<evidence type="ECO:0000313" key="3">
    <source>
        <dbReference type="Proteomes" id="UP000823388"/>
    </source>
</evidence>
<dbReference type="Proteomes" id="UP000823388">
    <property type="component" value="Chromosome 9K"/>
</dbReference>
<organism evidence="2 3">
    <name type="scientific">Panicum virgatum</name>
    <name type="common">Blackwell switchgrass</name>
    <dbReference type="NCBI Taxonomy" id="38727"/>
    <lineage>
        <taxon>Eukaryota</taxon>
        <taxon>Viridiplantae</taxon>
        <taxon>Streptophyta</taxon>
        <taxon>Embryophyta</taxon>
        <taxon>Tracheophyta</taxon>
        <taxon>Spermatophyta</taxon>
        <taxon>Magnoliopsida</taxon>
        <taxon>Liliopsida</taxon>
        <taxon>Poales</taxon>
        <taxon>Poaceae</taxon>
        <taxon>PACMAD clade</taxon>
        <taxon>Panicoideae</taxon>
        <taxon>Panicodae</taxon>
        <taxon>Paniceae</taxon>
        <taxon>Panicinae</taxon>
        <taxon>Panicum</taxon>
        <taxon>Panicum sect. Hiantes</taxon>
    </lineage>
</organism>
<name>A0A8T0NLI6_PANVG</name>
<dbReference type="SUPFAM" id="SSF56399">
    <property type="entry name" value="ADP-ribosylation"/>
    <property type="match status" value="1"/>
</dbReference>
<dbReference type="PANTHER" id="PTHR32263:SF19">
    <property type="entry name" value="OS03G0230300 PROTEIN"/>
    <property type="match status" value="1"/>
</dbReference>
<gene>
    <name evidence="2" type="ORF">PVAP13_9KG240500</name>
</gene>
<feature type="region of interest" description="Disordered" evidence="1">
    <location>
        <begin position="1"/>
        <end position="52"/>
    </location>
</feature>
<dbReference type="AlphaFoldDB" id="A0A8T0NLI6"/>
<dbReference type="InterPro" id="IPR044964">
    <property type="entry name" value="RCD1/SRO1-5"/>
</dbReference>
<protein>
    <submittedName>
        <fullName evidence="2">Uncharacterized protein</fullName>
    </submittedName>
</protein>
<dbReference type="EMBL" id="CM029053">
    <property type="protein sequence ID" value="KAG2550092.1"/>
    <property type="molecule type" value="Genomic_DNA"/>
</dbReference>
<comment type="caution">
    <text evidence="2">The sequence shown here is derived from an EMBL/GenBank/DDBJ whole genome shotgun (WGS) entry which is preliminary data.</text>
</comment>
<keyword evidence="3" id="KW-1185">Reference proteome</keyword>
<dbReference type="PANTHER" id="PTHR32263">
    <property type="entry name" value="INACTIVE POLY [ADP-RIBOSE] POLYMERASE SRO4-RELATED"/>
    <property type="match status" value="1"/>
</dbReference>
<proteinExistence type="predicted"/>
<dbReference type="EMBL" id="CM029053">
    <property type="protein sequence ID" value="KAG2550093.1"/>
    <property type="molecule type" value="Genomic_DNA"/>
</dbReference>
<accession>A0A8T0NLI6</accession>
<dbReference type="Gene3D" id="3.90.228.10">
    <property type="match status" value="1"/>
</dbReference>
<evidence type="ECO:0000313" key="2">
    <source>
        <dbReference type="EMBL" id="KAG2550093.1"/>
    </source>
</evidence>
<sequence>MPNASRRPASSEAVMIQQRTKATASSVEEEREEYSRRGAKSPQPRRERNRRAMAFDSDLYGSGTPARVLCRDPASGRREDVHATVLARLQHAVARGSGVARAPLPGGRWHVFDFARMLRFDEADPAARPVALAWIDEGGNHFFPPGTTTGAEIEPSARCEVGEDEAVAVVRTWTFDGAVLTGARRCVPTSAMLKQFAEREQELGNVKLGWYGGTPADVRTAAGADFSLNPNWMLLGEDRAHGRGLHLAPLRFPHLSMSIAEADVGKAQILLCRIVQGQPVVLRAGSDWSGLGRSVGGVDYLSNPSWYIIWNEHINSCIMPLCIVSFTKHPMIQDLGPMPVPFPLKVDMQKLCKEFKRFLPISKLQTLDDYYNSNMGNSYNFSKAVCELVGAAMFVGAILKSLEH</sequence>
<reference evidence="2" key="1">
    <citation type="submission" date="2020-05" db="EMBL/GenBank/DDBJ databases">
        <title>WGS assembly of Panicum virgatum.</title>
        <authorList>
            <person name="Lovell J.T."/>
            <person name="Jenkins J."/>
            <person name="Shu S."/>
            <person name="Juenger T.E."/>
            <person name="Schmutz J."/>
        </authorList>
    </citation>
    <scope>NUCLEOTIDE SEQUENCE</scope>
    <source>
        <strain evidence="2">AP13</strain>
    </source>
</reference>
<evidence type="ECO:0000256" key="1">
    <source>
        <dbReference type="SAM" id="MobiDB-lite"/>
    </source>
</evidence>